<protein>
    <submittedName>
        <fullName evidence="2">Unnamed protein product</fullName>
    </submittedName>
</protein>
<dbReference type="OrthoDB" id="8062037at2759"/>
<sequence>MSWSAGKSKRPAARKDRRSAKSAASMLAGSRATGVRVVATQLVPGVSEDAGGRAADAAASVFAFLPQQSKPTRRSASRGGGSSFSSPKLAKLDKFPGAEPVMFEFDGNFSRGSRPAFPPPSPSAASTASMTSSFSSQSFSTVDPLVNCARAVLQDCIRKRKMEQSNARKRSIDGCLDGDLLESKEFGWHFDSVVKPRDGAVSPSLR</sequence>
<feature type="region of interest" description="Disordered" evidence="1">
    <location>
        <begin position="1"/>
        <end position="32"/>
    </location>
</feature>
<evidence type="ECO:0000313" key="3">
    <source>
        <dbReference type="Proteomes" id="UP001165121"/>
    </source>
</evidence>
<comment type="caution">
    <text evidence="2">The sequence shown here is derived from an EMBL/GenBank/DDBJ whole genome shotgun (WGS) entry which is preliminary data.</text>
</comment>
<feature type="region of interest" description="Disordered" evidence="1">
    <location>
        <begin position="66"/>
        <end position="90"/>
    </location>
</feature>
<dbReference type="AlphaFoldDB" id="A0A9W7CW87"/>
<organism evidence="2 3">
    <name type="scientific">Phytophthora fragariaefolia</name>
    <dbReference type="NCBI Taxonomy" id="1490495"/>
    <lineage>
        <taxon>Eukaryota</taxon>
        <taxon>Sar</taxon>
        <taxon>Stramenopiles</taxon>
        <taxon>Oomycota</taxon>
        <taxon>Peronosporomycetes</taxon>
        <taxon>Peronosporales</taxon>
        <taxon>Peronosporaceae</taxon>
        <taxon>Phytophthora</taxon>
    </lineage>
</organism>
<proteinExistence type="predicted"/>
<reference evidence="2" key="1">
    <citation type="submission" date="2023-04" db="EMBL/GenBank/DDBJ databases">
        <title>Phytophthora fragariaefolia NBRC 109709.</title>
        <authorList>
            <person name="Ichikawa N."/>
            <person name="Sato H."/>
            <person name="Tonouchi N."/>
        </authorList>
    </citation>
    <scope>NUCLEOTIDE SEQUENCE</scope>
    <source>
        <strain evidence="2">NBRC 109709</strain>
    </source>
</reference>
<evidence type="ECO:0000256" key="1">
    <source>
        <dbReference type="SAM" id="MobiDB-lite"/>
    </source>
</evidence>
<dbReference type="Proteomes" id="UP001165121">
    <property type="component" value="Unassembled WGS sequence"/>
</dbReference>
<dbReference type="EMBL" id="BSXT01001897">
    <property type="protein sequence ID" value="GMF45956.1"/>
    <property type="molecule type" value="Genomic_DNA"/>
</dbReference>
<keyword evidence="3" id="KW-1185">Reference proteome</keyword>
<accession>A0A9W7CW87</accession>
<feature type="compositionally biased region" description="Basic residues" evidence="1">
    <location>
        <begin position="7"/>
        <end position="20"/>
    </location>
</feature>
<name>A0A9W7CW87_9STRA</name>
<gene>
    <name evidence="2" type="ORF">Pfra01_001670800</name>
</gene>
<evidence type="ECO:0000313" key="2">
    <source>
        <dbReference type="EMBL" id="GMF45956.1"/>
    </source>
</evidence>